<accession>A0AAE7MRR5</accession>
<reference evidence="2 5" key="2">
    <citation type="submission" date="2020-06" db="EMBL/GenBank/DDBJ databases">
        <title>Crossreactivity between MHC class I-restricted antigens from cancer cells and an enterococcal bacteriophage.</title>
        <authorList>
            <person name="Fluckiger A."/>
            <person name="Daillere R."/>
            <person name="Sassi M."/>
            <person name="Cattoir V."/>
            <person name="Kroemer G."/>
            <person name="Zitvogel L."/>
        </authorList>
    </citation>
    <scope>NUCLEOTIDE SEQUENCE [LARGE SCALE GENOMIC DNA]</scope>
    <source>
        <strain evidence="2 5">EG4</strain>
    </source>
</reference>
<name>A0AAE7MRR5_ENTGA</name>
<gene>
    <name evidence="3" type="ORF">EGM181_14375</name>
    <name evidence="2" type="ORF">HWH42_02735</name>
</gene>
<proteinExistence type="predicted"/>
<feature type="signal peptide" evidence="1">
    <location>
        <begin position="1"/>
        <end position="25"/>
    </location>
</feature>
<dbReference type="Proteomes" id="UP000516696">
    <property type="component" value="Chromosome"/>
</dbReference>
<evidence type="ECO:0000313" key="3">
    <source>
        <dbReference type="EMBL" id="QOG28357.1"/>
    </source>
</evidence>
<evidence type="ECO:0008006" key="6">
    <source>
        <dbReference type="Google" id="ProtNLM"/>
    </source>
</evidence>
<dbReference type="RefSeq" id="WP_113849299.1">
    <property type="nucleotide sequence ID" value="NZ_CAKOCH010000001.1"/>
</dbReference>
<sequence>MKKATALLSTATIVGILASSIPAFAEQVVDGRTGANSGDITVNGIIGEFDNTVPGPDPHDPNRWINVTIPTTALFWTTEDSNHTEIISPTYTVTNNSAVGVKTYVSTVNDVYDMDVVDRLEINGIELFENGVSSVTETELFTLDGNDGVVTFDTFSFAGTASPTDASSELNPSFTLVLRFAADV</sequence>
<evidence type="ECO:0000256" key="1">
    <source>
        <dbReference type="SAM" id="SignalP"/>
    </source>
</evidence>
<evidence type="ECO:0000313" key="5">
    <source>
        <dbReference type="Proteomes" id="UP000571857"/>
    </source>
</evidence>
<organism evidence="3 4">
    <name type="scientific">Enterococcus gallinarum</name>
    <dbReference type="NCBI Taxonomy" id="1353"/>
    <lineage>
        <taxon>Bacteria</taxon>
        <taxon>Bacillati</taxon>
        <taxon>Bacillota</taxon>
        <taxon>Bacilli</taxon>
        <taxon>Lactobacillales</taxon>
        <taxon>Enterococcaceae</taxon>
        <taxon>Enterococcus</taxon>
    </lineage>
</organism>
<reference evidence="3 4" key="1">
    <citation type="submission" date="2020-03" db="EMBL/GenBank/DDBJ databases">
        <title>Characterization of ganglioside-mimicking enterococci.</title>
        <authorList>
            <person name="Patry R.T."/>
            <person name="Nothaft H."/>
            <person name="Bridger R."/>
            <person name="Shajahan A."/>
            <person name="Huynh S."/>
            <person name="Sanchez S."/>
            <person name="Azadi P."/>
            <person name="Cooper K."/>
            <person name="Miller W.G."/>
            <person name="Parker C.T."/>
            <person name="Wells L."/>
            <person name="Szymanski C.M."/>
        </authorList>
    </citation>
    <scope>NUCLEOTIDE SEQUENCE [LARGE SCALE GENOMIC DNA]</scope>
    <source>
        <strain evidence="3 4">EGM181</strain>
    </source>
</reference>
<dbReference type="EMBL" id="CP050485">
    <property type="protein sequence ID" value="QOG28357.1"/>
    <property type="molecule type" value="Genomic_DNA"/>
</dbReference>
<evidence type="ECO:0000313" key="2">
    <source>
        <dbReference type="EMBL" id="MBA0971523.1"/>
    </source>
</evidence>
<dbReference type="EMBL" id="JABXJK010000009">
    <property type="protein sequence ID" value="MBA0971523.1"/>
    <property type="molecule type" value="Genomic_DNA"/>
</dbReference>
<feature type="chain" id="PRO_5042272391" description="WxL domain-containing protein" evidence="1">
    <location>
        <begin position="26"/>
        <end position="184"/>
    </location>
</feature>
<keyword evidence="1" id="KW-0732">Signal</keyword>
<dbReference type="AlphaFoldDB" id="A0AAE7MRR5"/>
<dbReference type="Proteomes" id="UP000571857">
    <property type="component" value="Unassembled WGS sequence"/>
</dbReference>
<evidence type="ECO:0000313" key="4">
    <source>
        <dbReference type="Proteomes" id="UP000516696"/>
    </source>
</evidence>
<protein>
    <recommendedName>
        <fullName evidence="6">WxL domain-containing protein</fullName>
    </recommendedName>
</protein>